<dbReference type="AlphaFoldDB" id="A0A0H4QKK0"/>
<feature type="compositionally biased region" description="Pro residues" evidence="1">
    <location>
        <begin position="238"/>
        <end position="248"/>
    </location>
</feature>
<dbReference type="InterPro" id="IPR002502">
    <property type="entry name" value="Amidase_domain"/>
</dbReference>
<dbReference type="Gene3D" id="3.40.80.10">
    <property type="entry name" value="Peptidoglycan recognition protein-like"/>
    <property type="match status" value="1"/>
</dbReference>
<dbReference type="EMBL" id="CP012034">
    <property type="protein sequence ID" value="AKP67238.1"/>
    <property type="molecule type" value="Genomic_DNA"/>
</dbReference>
<dbReference type="OrthoDB" id="9816557at2"/>
<evidence type="ECO:0000313" key="5">
    <source>
        <dbReference type="Proteomes" id="UP000036106"/>
    </source>
</evidence>
<protein>
    <submittedName>
        <fullName evidence="4">Amidase</fullName>
    </submittedName>
</protein>
<feature type="signal peptide" evidence="2">
    <location>
        <begin position="1"/>
        <end position="18"/>
    </location>
</feature>
<dbReference type="CDD" id="cd06583">
    <property type="entry name" value="PGRP"/>
    <property type="match status" value="1"/>
</dbReference>
<dbReference type="PATRIC" id="fig|1007676.4.peg.1311"/>
<evidence type="ECO:0000256" key="2">
    <source>
        <dbReference type="SAM" id="SignalP"/>
    </source>
</evidence>
<sequence>MMFSKKLIAGAVTSVALAGMGFVSTEVAIPMAAQEARANNTWVNDYIRYNNIKPVQIQNQEGTFNRWFGYRGGVGRPEGVVIHETATPNVGAAQYAYAFNKNWPHLYTYVHAFADDKAILNIHNTDYGVWGAGPSANNRYIQIELCEVGTTDQFARSISNDAYYTAAKLIQYGLPFIPGKTVLSHHDVSNTFGDTNHVDPDGYFGAWSYDMNQFYDLVGKYYNNLKATGSVDGAAQPAPAPAPEPAKPNPNVTKGSIWADNPASYSVPLMAFRADGTAKLSNRGLGNKTPWATDQSRMYNGHKFYRVSTNEWVEDTYAKYTPANY</sequence>
<name>A0A0H4QKK0_9LACO</name>
<evidence type="ECO:0000313" key="4">
    <source>
        <dbReference type="EMBL" id="AKP67238.1"/>
    </source>
</evidence>
<feature type="chain" id="PRO_5039604390" evidence="2">
    <location>
        <begin position="19"/>
        <end position="325"/>
    </location>
</feature>
<dbReference type="KEGG" id="lgn:ABM34_06595"/>
<dbReference type="RefSeq" id="WP_048704416.1">
    <property type="nucleotide sequence ID" value="NZ_CP012034.1"/>
</dbReference>
<feature type="region of interest" description="Disordered" evidence="1">
    <location>
        <begin position="233"/>
        <end position="257"/>
    </location>
</feature>
<keyword evidence="2" id="KW-0732">Signal</keyword>
<dbReference type="SUPFAM" id="SSF55846">
    <property type="entry name" value="N-acetylmuramoyl-L-alanine amidase-like"/>
    <property type="match status" value="1"/>
</dbReference>
<feature type="domain" description="N-acetylmuramoyl-L-alanine amidase" evidence="3">
    <location>
        <begin position="63"/>
        <end position="201"/>
    </location>
</feature>
<reference evidence="5" key="1">
    <citation type="submission" date="2015-07" db="EMBL/GenBank/DDBJ databases">
        <title>Lactobacillus ginsenosidimutans/EMML 3141/ whole genome sequencing.</title>
        <authorList>
            <person name="Kim M.K."/>
            <person name="Im W.-T."/>
            <person name="Srinivasan S."/>
            <person name="Lee J.-J."/>
        </authorList>
    </citation>
    <scope>NUCLEOTIDE SEQUENCE [LARGE SCALE GENOMIC DNA]</scope>
    <source>
        <strain evidence="5">EMML 3041</strain>
    </source>
</reference>
<dbReference type="Pfam" id="PF01510">
    <property type="entry name" value="Amidase_2"/>
    <property type="match status" value="1"/>
</dbReference>
<dbReference type="GO" id="GO:0009253">
    <property type="term" value="P:peptidoglycan catabolic process"/>
    <property type="evidence" value="ECO:0007669"/>
    <property type="project" value="InterPro"/>
</dbReference>
<proteinExistence type="predicted"/>
<dbReference type="InterPro" id="IPR036505">
    <property type="entry name" value="Amidase/PGRP_sf"/>
</dbReference>
<dbReference type="GO" id="GO:0008745">
    <property type="term" value="F:N-acetylmuramoyl-L-alanine amidase activity"/>
    <property type="evidence" value="ECO:0007669"/>
    <property type="project" value="InterPro"/>
</dbReference>
<dbReference type="SMART" id="SM00644">
    <property type="entry name" value="Ami_2"/>
    <property type="match status" value="1"/>
</dbReference>
<evidence type="ECO:0000256" key="1">
    <source>
        <dbReference type="SAM" id="MobiDB-lite"/>
    </source>
</evidence>
<accession>A0A0H4QKK0</accession>
<dbReference type="Proteomes" id="UP000036106">
    <property type="component" value="Chromosome"/>
</dbReference>
<gene>
    <name evidence="4" type="ORF">ABM34_06595</name>
</gene>
<dbReference type="STRING" id="1007676.ABM34_06595"/>
<keyword evidence="5" id="KW-1185">Reference proteome</keyword>
<evidence type="ECO:0000259" key="3">
    <source>
        <dbReference type="SMART" id="SM00644"/>
    </source>
</evidence>
<organism evidence="4 5">
    <name type="scientific">Companilactobacillus ginsenosidimutans</name>
    <dbReference type="NCBI Taxonomy" id="1007676"/>
    <lineage>
        <taxon>Bacteria</taxon>
        <taxon>Bacillati</taxon>
        <taxon>Bacillota</taxon>
        <taxon>Bacilli</taxon>
        <taxon>Lactobacillales</taxon>
        <taxon>Lactobacillaceae</taxon>
        <taxon>Companilactobacillus</taxon>
    </lineage>
</organism>